<comment type="caution">
    <text evidence="1">The sequence shown here is derived from an EMBL/GenBank/DDBJ whole genome shotgun (WGS) entry which is preliminary data.</text>
</comment>
<keyword evidence="2" id="KW-1185">Reference proteome</keyword>
<name>A0ABS7SN13_9BURK</name>
<reference evidence="1 2" key="2">
    <citation type="submission" date="2021-08" db="EMBL/GenBank/DDBJ databases">
        <title>Massilia sp. R798.</title>
        <authorList>
            <person name="Baek J.H."/>
            <person name="Jung H.S."/>
            <person name="Kim K.R."/>
            <person name="Jeon C.O."/>
        </authorList>
    </citation>
    <scope>NUCLEOTIDE SEQUENCE [LARGE SCALE GENOMIC DNA]</scope>
    <source>
        <strain evidence="1 2">R798</strain>
    </source>
</reference>
<organism evidence="1 2">
    <name type="scientific">Massilia soli</name>
    <dbReference type="NCBI Taxonomy" id="2792854"/>
    <lineage>
        <taxon>Bacteria</taxon>
        <taxon>Pseudomonadati</taxon>
        <taxon>Pseudomonadota</taxon>
        <taxon>Betaproteobacteria</taxon>
        <taxon>Burkholderiales</taxon>
        <taxon>Oxalobacteraceae</taxon>
        <taxon>Telluria group</taxon>
        <taxon>Massilia</taxon>
    </lineage>
</organism>
<gene>
    <name evidence="1" type="ORF">I4X03_009185</name>
</gene>
<protein>
    <submittedName>
        <fullName evidence="1">Uncharacterized protein</fullName>
    </submittedName>
</protein>
<evidence type="ECO:0000313" key="2">
    <source>
        <dbReference type="Proteomes" id="UP000809349"/>
    </source>
</evidence>
<accession>A0ABS7SN13</accession>
<dbReference type="Proteomes" id="UP000809349">
    <property type="component" value="Unassembled WGS sequence"/>
</dbReference>
<reference evidence="1 2" key="1">
    <citation type="submission" date="2021-01" db="EMBL/GenBank/DDBJ databases">
        <authorList>
            <person name="Ruan W."/>
            <person name="Khan S.A."/>
            <person name="Jeon C.O."/>
        </authorList>
    </citation>
    <scope>NUCLEOTIDE SEQUENCE [LARGE SCALE GENOMIC DNA]</scope>
    <source>
        <strain evidence="1 2">R798</strain>
    </source>
</reference>
<sequence length="76" mass="8109">MPTVVRHRNVNIVVLDSGETIGGHCKPGDIAITAAPDGWWTSFVAKDGAVDSYDRPYGSYNEALWAAKAAAEFGVD</sequence>
<dbReference type="RefSeq" id="WP_223467920.1">
    <property type="nucleotide sequence ID" value="NZ_JAFBIL020000003.1"/>
</dbReference>
<proteinExistence type="predicted"/>
<evidence type="ECO:0000313" key="1">
    <source>
        <dbReference type="EMBL" id="MBZ2207432.1"/>
    </source>
</evidence>
<dbReference type="EMBL" id="JAFBIL020000003">
    <property type="protein sequence ID" value="MBZ2207432.1"/>
    <property type="molecule type" value="Genomic_DNA"/>
</dbReference>